<evidence type="ECO:0000256" key="1">
    <source>
        <dbReference type="SAM" id="MobiDB-lite"/>
    </source>
</evidence>
<keyword evidence="3" id="KW-1185">Reference proteome</keyword>
<gene>
    <name evidence="2" type="ORF">L873DRAFT_1805285</name>
</gene>
<feature type="region of interest" description="Disordered" evidence="1">
    <location>
        <begin position="1"/>
        <end position="66"/>
    </location>
</feature>
<organism evidence="2 3">
    <name type="scientific">Choiromyces venosus 120613-1</name>
    <dbReference type="NCBI Taxonomy" id="1336337"/>
    <lineage>
        <taxon>Eukaryota</taxon>
        <taxon>Fungi</taxon>
        <taxon>Dikarya</taxon>
        <taxon>Ascomycota</taxon>
        <taxon>Pezizomycotina</taxon>
        <taxon>Pezizomycetes</taxon>
        <taxon>Pezizales</taxon>
        <taxon>Tuberaceae</taxon>
        <taxon>Choiromyces</taxon>
    </lineage>
</organism>
<reference evidence="2 3" key="1">
    <citation type="journal article" date="2018" name="Nat. Ecol. Evol.">
        <title>Pezizomycetes genomes reveal the molecular basis of ectomycorrhizal truffle lifestyle.</title>
        <authorList>
            <person name="Murat C."/>
            <person name="Payen T."/>
            <person name="Noel B."/>
            <person name="Kuo A."/>
            <person name="Morin E."/>
            <person name="Chen J."/>
            <person name="Kohler A."/>
            <person name="Krizsan K."/>
            <person name="Balestrini R."/>
            <person name="Da Silva C."/>
            <person name="Montanini B."/>
            <person name="Hainaut M."/>
            <person name="Levati E."/>
            <person name="Barry K.W."/>
            <person name="Belfiori B."/>
            <person name="Cichocki N."/>
            <person name="Clum A."/>
            <person name="Dockter R.B."/>
            <person name="Fauchery L."/>
            <person name="Guy J."/>
            <person name="Iotti M."/>
            <person name="Le Tacon F."/>
            <person name="Lindquist E.A."/>
            <person name="Lipzen A."/>
            <person name="Malagnac F."/>
            <person name="Mello A."/>
            <person name="Molinier V."/>
            <person name="Miyauchi S."/>
            <person name="Poulain J."/>
            <person name="Riccioni C."/>
            <person name="Rubini A."/>
            <person name="Sitrit Y."/>
            <person name="Splivallo R."/>
            <person name="Traeger S."/>
            <person name="Wang M."/>
            <person name="Zifcakova L."/>
            <person name="Wipf D."/>
            <person name="Zambonelli A."/>
            <person name="Paolocci F."/>
            <person name="Nowrousian M."/>
            <person name="Ottonello S."/>
            <person name="Baldrian P."/>
            <person name="Spatafora J.W."/>
            <person name="Henrissat B."/>
            <person name="Nagy L.G."/>
            <person name="Aury J.M."/>
            <person name="Wincker P."/>
            <person name="Grigoriev I.V."/>
            <person name="Bonfante P."/>
            <person name="Martin F.M."/>
        </authorList>
    </citation>
    <scope>NUCLEOTIDE SEQUENCE [LARGE SCALE GENOMIC DNA]</scope>
    <source>
        <strain evidence="2 3">120613-1</strain>
    </source>
</reference>
<sequence length="66" mass="7331">MIHPSSLFHQSSTPSANPPQKPPHYTLQSQVPNNLIQDPKQQTITKPQNAHKQPPPGMSATSRLRI</sequence>
<evidence type="ECO:0000313" key="2">
    <source>
        <dbReference type="EMBL" id="RPB00427.1"/>
    </source>
</evidence>
<feature type="compositionally biased region" description="Polar residues" evidence="1">
    <location>
        <begin position="26"/>
        <end position="51"/>
    </location>
</feature>
<evidence type="ECO:0000313" key="3">
    <source>
        <dbReference type="Proteomes" id="UP000276215"/>
    </source>
</evidence>
<name>A0A3N4JQH6_9PEZI</name>
<dbReference type="AlphaFoldDB" id="A0A3N4JQH6"/>
<dbReference type="EMBL" id="ML120380">
    <property type="protein sequence ID" value="RPB00427.1"/>
    <property type="molecule type" value="Genomic_DNA"/>
</dbReference>
<accession>A0A3N4JQH6</accession>
<proteinExistence type="predicted"/>
<protein>
    <submittedName>
        <fullName evidence="2">Uncharacterized protein</fullName>
    </submittedName>
</protein>
<dbReference type="Proteomes" id="UP000276215">
    <property type="component" value="Unassembled WGS sequence"/>
</dbReference>